<evidence type="ECO:0000313" key="3">
    <source>
        <dbReference type="Proteomes" id="UP000759537"/>
    </source>
</evidence>
<dbReference type="EMBL" id="WHVB01000017">
    <property type="protein sequence ID" value="KAF8474351.1"/>
    <property type="molecule type" value="Genomic_DNA"/>
</dbReference>
<feature type="region of interest" description="Disordered" evidence="1">
    <location>
        <begin position="243"/>
        <end position="264"/>
    </location>
</feature>
<accession>A0A9P5MND2</accession>
<dbReference type="AlphaFoldDB" id="A0A9P5MND2"/>
<keyword evidence="3" id="KW-1185">Reference proteome</keyword>
<evidence type="ECO:0000313" key="2">
    <source>
        <dbReference type="EMBL" id="KAF8474351.1"/>
    </source>
</evidence>
<name>A0A9P5MND2_9AGAM</name>
<proteinExistence type="predicted"/>
<comment type="caution">
    <text evidence="2">The sequence shown here is derived from an EMBL/GenBank/DDBJ whole genome shotgun (WGS) entry which is preliminary data.</text>
</comment>
<reference evidence="2" key="1">
    <citation type="submission" date="2019-10" db="EMBL/GenBank/DDBJ databases">
        <authorList>
            <consortium name="DOE Joint Genome Institute"/>
            <person name="Kuo A."/>
            <person name="Miyauchi S."/>
            <person name="Kiss E."/>
            <person name="Drula E."/>
            <person name="Kohler A."/>
            <person name="Sanchez-Garcia M."/>
            <person name="Andreopoulos B."/>
            <person name="Barry K.W."/>
            <person name="Bonito G."/>
            <person name="Buee M."/>
            <person name="Carver A."/>
            <person name="Chen C."/>
            <person name="Cichocki N."/>
            <person name="Clum A."/>
            <person name="Culley D."/>
            <person name="Crous P.W."/>
            <person name="Fauchery L."/>
            <person name="Girlanda M."/>
            <person name="Hayes R."/>
            <person name="Keri Z."/>
            <person name="LaButti K."/>
            <person name="Lipzen A."/>
            <person name="Lombard V."/>
            <person name="Magnuson J."/>
            <person name="Maillard F."/>
            <person name="Morin E."/>
            <person name="Murat C."/>
            <person name="Nolan M."/>
            <person name="Ohm R."/>
            <person name="Pangilinan J."/>
            <person name="Pereira M."/>
            <person name="Perotto S."/>
            <person name="Peter M."/>
            <person name="Riley R."/>
            <person name="Sitrit Y."/>
            <person name="Stielow B."/>
            <person name="Szollosi G."/>
            <person name="Zifcakova L."/>
            <person name="Stursova M."/>
            <person name="Spatafora J.W."/>
            <person name="Tedersoo L."/>
            <person name="Vaario L.-M."/>
            <person name="Yamada A."/>
            <person name="Yan M."/>
            <person name="Wang P."/>
            <person name="Xu J."/>
            <person name="Bruns T."/>
            <person name="Baldrian P."/>
            <person name="Vilgalys R."/>
            <person name="Henrissat B."/>
            <person name="Grigoriev I.V."/>
            <person name="Hibbett D."/>
            <person name="Nagy L.G."/>
            <person name="Martin F.M."/>
        </authorList>
    </citation>
    <scope>NUCLEOTIDE SEQUENCE</scope>
    <source>
        <strain evidence="2">Prilba</strain>
    </source>
</reference>
<protein>
    <submittedName>
        <fullName evidence="2">Uncharacterized protein</fullName>
    </submittedName>
</protein>
<dbReference type="OrthoDB" id="3222453at2759"/>
<gene>
    <name evidence="2" type="ORF">DFH94DRAFT_695423</name>
</gene>
<dbReference type="Proteomes" id="UP000759537">
    <property type="component" value="Unassembled WGS sequence"/>
</dbReference>
<reference evidence="2" key="2">
    <citation type="journal article" date="2020" name="Nat. Commun.">
        <title>Large-scale genome sequencing of mycorrhizal fungi provides insights into the early evolution of symbiotic traits.</title>
        <authorList>
            <person name="Miyauchi S."/>
            <person name="Kiss E."/>
            <person name="Kuo A."/>
            <person name="Drula E."/>
            <person name="Kohler A."/>
            <person name="Sanchez-Garcia M."/>
            <person name="Morin E."/>
            <person name="Andreopoulos B."/>
            <person name="Barry K.W."/>
            <person name="Bonito G."/>
            <person name="Buee M."/>
            <person name="Carver A."/>
            <person name="Chen C."/>
            <person name="Cichocki N."/>
            <person name="Clum A."/>
            <person name="Culley D."/>
            <person name="Crous P.W."/>
            <person name="Fauchery L."/>
            <person name="Girlanda M."/>
            <person name="Hayes R.D."/>
            <person name="Keri Z."/>
            <person name="LaButti K."/>
            <person name="Lipzen A."/>
            <person name="Lombard V."/>
            <person name="Magnuson J."/>
            <person name="Maillard F."/>
            <person name="Murat C."/>
            <person name="Nolan M."/>
            <person name="Ohm R.A."/>
            <person name="Pangilinan J."/>
            <person name="Pereira M.F."/>
            <person name="Perotto S."/>
            <person name="Peter M."/>
            <person name="Pfister S."/>
            <person name="Riley R."/>
            <person name="Sitrit Y."/>
            <person name="Stielow J.B."/>
            <person name="Szollosi G."/>
            <person name="Zifcakova L."/>
            <person name="Stursova M."/>
            <person name="Spatafora J.W."/>
            <person name="Tedersoo L."/>
            <person name="Vaario L.M."/>
            <person name="Yamada A."/>
            <person name="Yan M."/>
            <person name="Wang P."/>
            <person name="Xu J."/>
            <person name="Bruns T."/>
            <person name="Baldrian P."/>
            <person name="Vilgalys R."/>
            <person name="Dunand C."/>
            <person name="Henrissat B."/>
            <person name="Grigoriev I.V."/>
            <person name="Hibbett D."/>
            <person name="Nagy L.G."/>
            <person name="Martin F.M."/>
        </authorList>
    </citation>
    <scope>NUCLEOTIDE SEQUENCE</scope>
    <source>
        <strain evidence="2">Prilba</strain>
    </source>
</reference>
<organism evidence="2 3">
    <name type="scientific">Russula ochroleuca</name>
    <dbReference type="NCBI Taxonomy" id="152965"/>
    <lineage>
        <taxon>Eukaryota</taxon>
        <taxon>Fungi</taxon>
        <taxon>Dikarya</taxon>
        <taxon>Basidiomycota</taxon>
        <taxon>Agaricomycotina</taxon>
        <taxon>Agaricomycetes</taxon>
        <taxon>Russulales</taxon>
        <taxon>Russulaceae</taxon>
        <taxon>Russula</taxon>
    </lineage>
</organism>
<sequence>MPVEQPFNIYQEQLTSLYHGLALWRPNPVESIYNQVSIGDVGYISDGVFIRMFNVTLPWDDQSNRRLAEPERYDSLIFASVIRETFGQVDYYSRRVSREENAGNTWASSPEQAEGYREDAIRLRMFSDYIRDNADIWFNWSRSVDLPVERMDDLILVTGCTMVNSWAAAVFDDYNADAQVSLGSKILNNGGASFVWNNIRGTVEYHDSQLDPSNTFVPQNRCVFIRGFRAKRVLFWTRPMRAAAEPDSDDSDDPETRRNSEIQANRVPYVAEYPSRDPLSGVLDYIVEKCLEDANDEDIIAIAHDDDLQRIESEDPVRPSQNAGLCPNLTSSVRMKETLTADAVQKFLRENKFSVLIENGAATLQGVGYGLFSHDRNPDTDFRLF</sequence>
<evidence type="ECO:0000256" key="1">
    <source>
        <dbReference type="SAM" id="MobiDB-lite"/>
    </source>
</evidence>